<protein>
    <submittedName>
        <fullName evidence="2">Uncharacterized protein</fullName>
    </submittedName>
</protein>
<proteinExistence type="predicted"/>
<sequence>MQMERDHVAAPKEGVVESVAYESASAWAVRGFAVCARSGAAHSCEVEHAMLERAKVLRDGGRRERWRETRRAVQQSEVSPDSAGSRQGDDSDADGRARKRQDARQWADGGGGGGEAGGVRRKAMWCARGRESWEGTRRSAESRSKRASVHGHRVCDGRSGKLENRLLGPSGTLPSANTVARYFVLTPFLGECATASSSDNVPYACAHRGFATATVVILPATTMHPAPDNHAAAAPGACAHPIASRT</sequence>
<accession>A0ABZ0NZL8</accession>
<organism evidence="2 3">
    <name type="scientific">Cercospora beticola</name>
    <name type="common">Sugarbeet leaf spot fungus</name>
    <dbReference type="NCBI Taxonomy" id="122368"/>
    <lineage>
        <taxon>Eukaryota</taxon>
        <taxon>Fungi</taxon>
        <taxon>Dikarya</taxon>
        <taxon>Ascomycota</taxon>
        <taxon>Pezizomycotina</taxon>
        <taxon>Dothideomycetes</taxon>
        <taxon>Dothideomycetidae</taxon>
        <taxon>Mycosphaerellales</taxon>
        <taxon>Mycosphaerellaceae</taxon>
        <taxon>Cercospora</taxon>
    </lineage>
</organism>
<dbReference type="RefSeq" id="XP_065459261.1">
    <property type="nucleotide sequence ID" value="XM_065603189.1"/>
</dbReference>
<feature type="compositionally biased region" description="Basic and acidic residues" evidence="1">
    <location>
        <begin position="87"/>
        <end position="105"/>
    </location>
</feature>
<evidence type="ECO:0000256" key="1">
    <source>
        <dbReference type="SAM" id="MobiDB-lite"/>
    </source>
</evidence>
<keyword evidence="3" id="KW-1185">Reference proteome</keyword>
<name>A0ABZ0NZL8_CERBT</name>
<dbReference type="GeneID" id="90644576"/>
<dbReference type="EMBL" id="CP134189">
    <property type="protein sequence ID" value="WPB04860.1"/>
    <property type="molecule type" value="Genomic_DNA"/>
</dbReference>
<feature type="non-terminal residue" evidence="2">
    <location>
        <position position="246"/>
    </location>
</feature>
<evidence type="ECO:0000313" key="3">
    <source>
        <dbReference type="Proteomes" id="UP001302367"/>
    </source>
</evidence>
<evidence type="ECO:0000313" key="2">
    <source>
        <dbReference type="EMBL" id="WPB04860.1"/>
    </source>
</evidence>
<feature type="compositionally biased region" description="Basic and acidic residues" evidence="1">
    <location>
        <begin position="128"/>
        <end position="144"/>
    </location>
</feature>
<feature type="compositionally biased region" description="Polar residues" evidence="1">
    <location>
        <begin position="72"/>
        <end position="85"/>
    </location>
</feature>
<dbReference type="Proteomes" id="UP001302367">
    <property type="component" value="Chromosome 6"/>
</dbReference>
<feature type="region of interest" description="Disordered" evidence="1">
    <location>
        <begin position="59"/>
        <end position="152"/>
    </location>
</feature>
<reference evidence="2 3" key="1">
    <citation type="submission" date="2023-09" db="EMBL/GenBank/DDBJ databases">
        <title>Complete-Gapless Cercospora beticola genome.</title>
        <authorList>
            <person name="Wyatt N.A."/>
            <person name="Spanner R.E."/>
            <person name="Bolton M.D."/>
        </authorList>
    </citation>
    <scope>NUCLEOTIDE SEQUENCE [LARGE SCALE GENOMIC DNA]</scope>
    <source>
        <strain evidence="2">Cb09-40</strain>
    </source>
</reference>
<feature type="compositionally biased region" description="Gly residues" evidence="1">
    <location>
        <begin position="108"/>
        <end position="117"/>
    </location>
</feature>
<feature type="compositionally biased region" description="Basic and acidic residues" evidence="1">
    <location>
        <begin position="59"/>
        <end position="71"/>
    </location>
</feature>
<gene>
    <name evidence="2" type="ORF">RHO25_009507</name>
</gene>